<feature type="domain" description="HTH araC/xylS-type" evidence="4">
    <location>
        <begin position="222"/>
        <end position="320"/>
    </location>
</feature>
<dbReference type="Proteomes" id="UP000023482">
    <property type="component" value="Unassembled WGS sequence"/>
</dbReference>
<dbReference type="SUPFAM" id="SSF46689">
    <property type="entry name" value="Homeodomain-like"/>
    <property type="match status" value="1"/>
</dbReference>
<dbReference type="SMART" id="SM00342">
    <property type="entry name" value="HTH_ARAC"/>
    <property type="match status" value="1"/>
</dbReference>
<keyword evidence="2 5" id="KW-0238">DNA-binding</keyword>
<comment type="caution">
    <text evidence="5">The sequence shown here is derived from an EMBL/GenBank/DDBJ whole genome shotgun (WGS) entry which is preliminary data.</text>
</comment>
<evidence type="ECO:0000256" key="2">
    <source>
        <dbReference type="ARBA" id="ARBA00023125"/>
    </source>
</evidence>
<dbReference type="PROSITE" id="PS00041">
    <property type="entry name" value="HTH_ARAC_FAMILY_1"/>
    <property type="match status" value="1"/>
</dbReference>
<dbReference type="PANTHER" id="PTHR43280:SF32">
    <property type="entry name" value="TRANSCRIPTIONAL REGULATORY PROTEIN"/>
    <property type="match status" value="1"/>
</dbReference>
<dbReference type="InterPro" id="IPR037923">
    <property type="entry name" value="HTH-like"/>
</dbReference>
<protein>
    <submittedName>
        <fullName evidence="5">DNA-binding helix-turn-helix protein</fullName>
    </submittedName>
</protein>
<evidence type="ECO:0000313" key="5">
    <source>
        <dbReference type="EMBL" id="EWC91813.1"/>
    </source>
</evidence>
<dbReference type="GO" id="GO:0003700">
    <property type="term" value="F:DNA-binding transcription factor activity"/>
    <property type="evidence" value="ECO:0007669"/>
    <property type="project" value="InterPro"/>
</dbReference>
<evidence type="ECO:0000256" key="1">
    <source>
        <dbReference type="ARBA" id="ARBA00023015"/>
    </source>
</evidence>
<dbReference type="PRINTS" id="PR00032">
    <property type="entry name" value="HTHARAC"/>
</dbReference>
<dbReference type="EMBL" id="JDFF01000022">
    <property type="protein sequence ID" value="EWC91813.1"/>
    <property type="molecule type" value="Genomic_DNA"/>
</dbReference>
<dbReference type="PROSITE" id="PS01124">
    <property type="entry name" value="HTH_ARAC_FAMILY_2"/>
    <property type="match status" value="1"/>
</dbReference>
<accession>Z4WRD6</accession>
<dbReference type="Pfam" id="PF02311">
    <property type="entry name" value="AraC_binding"/>
    <property type="match status" value="1"/>
</dbReference>
<dbReference type="InterPro" id="IPR018062">
    <property type="entry name" value="HTH_AraC-typ_CS"/>
</dbReference>
<organism evidence="5 6">
    <name type="scientific">Porphyromonas catoniae ATCC 51270</name>
    <dbReference type="NCBI Taxonomy" id="887901"/>
    <lineage>
        <taxon>Bacteria</taxon>
        <taxon>Pseudomonadati</taxon>
        <taxon>Bacteroidota</taxon>
        <taxon>Bacteroidia</taxon>
        <taxon>Bacteroidales</taxon>
        <taxon>Porphyromonadaceae</taxon>
        <taxon>Porphyromonas</taxon>
    </lineage>
</organism>
<keyword evidence="6" id="KW-1185">Reference proteome</keyword>
<keyword evidence="3" id="KW-0804">Transcription</keyword>
<keyword evidence="1" id="KW-0805">Transcription regulation</keyword>
<dbReference type="Gene3D" id="1.10.10.60">
    <property type="entry name" value="Homeodomain-like"/>
    <property type="match status" value="1"/>
</dbReference>
<dbReference type="SUPFAM" id="SSF51215">
    <property type="entry name" value="Regulatory protein AraC"/>
    <property type="match status" value="1"/>
</dbReference>
<dbReference type="InterPro" id="IPR003313">
    <property type="entry name" value="AraC-bd"/>
</dbReference>
<dbReference type="PANTHER" id="PTHR43280">
    <property type="entry name" value="ARAC-FAMILY TRANSCRIPTIONAL REGULATOR"/>
    <property type="match status" value="1"/>
</dbReference>
<dbReference type="InterPro" id="IPR020449">
    <property type="entry name" value="Tscrpt_reg_AraC-type_HTH"/>
</dbReference>
<reference evidence="5 6" key="1">
    <citation type="submission" date="2014-01" db="EMBL/GenBank/DDBJ databases">
        <authorList>
            <person name="Durkin A.S."/>
            <person name="McCorrison J."/>
            <person name="Torralba M."/>
            <person name="Gillis M."/>
            <person name="Haft D.H."/>
            <person name="Methe B."/>
            <person name="Sutton G."/>
            <person name="Nelson K.E."/>
        </authorList>
    </citation>
    <scope>NUCLEOTIDE SEQUENCE [LARGE SCALE GENOMIC DNA]</scope>
    <source>
        <strain evidence="5 6">ATCC 51270</strain>
    </source>
</reference>
<dbReference type="AlphaFoldDB" id="Z4WRD6"/>
<evidence type="ECO:0000313" key="6">
    <source>
        <dbReference type="Proteomes" id="UP000023482"/>
    </source>
</evidence>
<name>Z4WRD6_9PORP</name>
<dbReference type="InterPro" id="IPR009057">
    <property type="entry name" value="Homeodomain-like_sf"/>
</dbReference>
<dbReference type="Pfam" id="PF12833">
    <property type="entry name" value="HTH_18"/>
    <property type="match status" value="1"/>
</dbReference>
<evidence type="ECO:0000256" key="3">
    <source>
        <dbReference type="ARBA" id="ARBA00023163"/>
    </source>
</evidence>
<dbReference type="InterPro" id="IPR018060">
    <property type="entry name" value="HTH_AraC"/>
</dbReference>
<evidence type="ECO:0000259" key="4">
    <source>
        <dbReference type="PROSITE" id="PS01124"/>
    </source>
</evidence>
<gene>
    <name evidence="5" type="ORF">HMPREF0636_1451</name>
</gene>
<sequence length="324" mass="36489">MASILPPLQTNRDNPLPFFPTRQPHLTLTIWGQHIPRNTDLCSMTQPTIQRYPFNSPSSLGLEVKPLTFLSEKAEKASAIHRADFYLLLWVEEGRLSLSLDFEDVCIRDEEALLISPGQVVRFCLDSLPKGFAVLFVPEFVGEAASDIRLLHQLLGASLRGYKVSSLHGLPILGLMHQLMRELTAQESVYQLIIARSCLRILLAEVARRLPHEAEGGGELAGRFFAAVEEHHHHLYNIQDYQRLLGIMEKQLAGAVRQAVGMTPKAYLDQRRLLEAKRLLSFSDLSIKEVAYGLGFDEPTNFNKFFRKHAGLSPGDFRLAQGEH</sequence>
<dbReference type="GO" id="GO:0043565">
    <property type="term" value="F:sequence-specific DNA binding"/>
    <property type="evidence" value="ECO:0007669"/>
    <property type="project" value="InterPro"/>
</dbReference>
<proteinExistence type="predicted"/>
<dbReference type="PATRIC" id="fig|887901.3.peg.1209"/>